<feature type="domain" description="Thioester reductase (TE)" evidence="2">
    <location>
        <begin position="31"/>
        <end position="161"/>
    </location>
</feature>
<keyword evidence="1" id="KW-0444">Lipid biosynthesis</keyword>
<dbReference type="EMBL" id="VTPC01006257">
    <property type="protein sequence ID" value="KAF2895080.1"/>
    <property type="molecule type" value="Genomic_DNA"/>
</dbReference>
<protein>
    <recommendedName>
        <fullName evidence="1">Fatty acyl-CoA reductase</fullName>
        <ecNumber evidence="1">1.2.1.84</ecNumber>
    </recommendedName>
</protein>
<dbReference type="InterPro" id="IPR013120">
    <property type="entry name" value="FAR_NAD-bd"/>
</dbReference>
<dbReference type="GO" id="GO:0035336">
    <property type="term" value="P:long-chain fatty-acyl-CoA metabolic process"/>
    <property type="evidence" value="ECO:0007669"/>
    <property type="project" value="TreeGrafter"/>
</dbReference>
<name>A0A8K0G823_IGNLU</name>
<dbReference type="InterPro" id="IPR026055">
    <property type="entry name" value="FAR"/>
</dbReference>
<reference evidence="3" key="1">
    <citation type="submission" date="2019-08" db="EMBL/GenBank/DDBJ databases">
        <title>The genome of the North American firefly Photinus pyralis.</title>
        <authorList>
            <consortium name="Photinus pyralis genome working group"/>
            <person name="Fallon T.R."/>
            <person name="Sander Lower S.E."/>
            <person name="Weng J.-K."/>
        </authorList>
    </citation>
    <scope>NUCLEOTIDE SEQUENCE</scope>
    <source>
        <strain evidence="3">TRF0915ILg1</strain>
        <tissue evidence="3">Whole body</tissue>
    </source>
</reference>
<dbReference type="Gene3D" id="3.40.50.720">
    <property type="entry name" value="NAD(P)-binding Rossmann-like Domain"/>
    <property type="match status" value="1"/>
</dbReference>
<comment type="caution">
    <text evidence="3">The sequence shown here is derived from an EMBL/GenBank/DDBJ whole genome shotgun (WGS) entry which is preliminary data.</text>
</comment>
<proteinExistence type="inferred from homology"/>
<evidence type="ECO:0000259" key="2">
    <source>
        <dbReference type="Pfam" id="PF07993"/>
    </source>
</evidence>
<evidence type="ECO:0000313" key="4">
    <source>
        <dbReference type="Proteomes" id="UP000801492"/>
    </source>
</evidence>
<dbReference type="Pfam" id="PF07993">
    <property type="entry name" value="NAD_binding_4"/>
    <property type="match status" value="1"/>
</dbReference>
<dbReference type="OrthoDB" id="8195591at2759"/>
<keyword evidence="1" id="KW-0521">NADP</keyword>
<gene>
    <name evidence="3" type="ORF">ILUMI_11092</name>
</gene>
<organism evidence="3 4">
    <name type="scientific">Ignelater luminosus</name>
    <name type="common">Cucubano</name>
    <name type="synonym">Pyrophorus luminosus</name>
    <dbReference type="NCBI Taxonomy" id="2038154"/>
    <lineage>
        <taxon>Eukaryota</taxon>
        <taxon>Metazoa</taxon>
        <taxon>Ecdysozoa</taxon>
        <taxon>Arthropoda</taxon>
        <taxon>Hexapoda</taxon>
        <taxon>Insecta</taxon>
        <taxon>Pterygota</taxon>
        <taxon>Neoptera</taxon>
        <taxon>Endopterygota</taxon>
        <taxon>Coleoptera</taxon>
        <taxon>Polyphaga</taxon>
        <taxon>Elateriformia</taxon>
        <taxon>Elateroidea</taxon>
        <taxon>Elateridae</taxon>
        <taxon>Agrypninae</taxon>
        <taxon>Pyrophorini</taxon>
        <taxon>Ignelater</taxon>
    </lineage>
</organism>
<accession>A0A8K0G823</accession>
<dbReference type="EC" id="1.2.1.84" evidence="1"/>
<dbReference type="GO" id="GO:0080019">
    <property type="term" value="F:alcohol-forming very long-chain fatty acyl-CoA reductase activity"/>
    <property type="evidence" value="ECO:0007669"/>
    <property type="project" value="InterPro"/>
</dbReference>
<comment type="catalytic activity">
    <reaction evidence="1">
        <text>a long-chain fatty acyl-CoA + 2 NADPH + 2 H(+) = a long-chain primary fatty alcohol + 2 NADP(+) + CoA</text>
        <dbReference type="Rhea" id="RHEA:52716"/>
        <dbReference type="ChEBI" id="CHEBI:15378"/>
        <dbReference type="ChEBI" id="CHEBI:57287"/>
        <dbReference type="ChEBI" id="CHEBI:57783"/>
        <dbReference type="ChEBI" id="CHEBI:58349"/>
        <dbReference type="ChEBI" id="CHEBI:77396"/>
        <dbReference type="ChEBI" id="CHEBI:83139"/>
        <dbReference type="EC" id="1.2.1.84"/>
    </reaction>
</comment>
<evidence type="ECO:0000313" key="3">
    <source>
        <dbReference type="EMBL" id="KAF2895080.1"/>
    </source>
</evidence>
<dbReference type="PANTHER" id="PTHR11011:SF60">
    <property type="entry name" value="FATTY ACYL-COA REDUCTASE-RELATED"/>
    <property type="match status" value="1"/>
</dbReference>
<evidence type="ECO:0000256" key="1">
    <source>
        <dbReference type="RuleBase" id="RU363097"/>
    </source>
</evidence>
<comment type="similarity">
    <text evidence="1">Belongs to the fatty acyl-CoA reductase family.</text>
</comment>
<dbReference type="GO" id="GO:0005777">
    <property type="term" value="C:peroxisome"/>
    <property type="evidence" value="ECO:0007669"/>
    <property type="project" value="TreeGrafter"/>
</dbReference>
<keyword evidence="1" id="KW-0560">Oxidoreductase</keyword>
<feature type="non-terminal residue" evidence="3">
    <location>
        <position position="162"/>
    </location>
</feature>
<dbReference type="SUPFAM" id="SSF51735">
    <property type="entry name" value="NAD(P)-binding Rossmann-fold domains"/>
    <property type="match status" value="1"/>
</dbReference>
<dbReference type="GO" id="GO:0102965">
    <property type="term" value="F:alcohol-forming long-chain fatty acyl-CoA reductase activity"/>
    <property type="evidence" value="ECO:0007669"/>
    <property type="project" value="UniProtKB-EC"/>
</dbReference>
<keyword evidence="1" id="KW-0443">Lipid metabolism</keyword>
<dbReference type="InterPro" id="IPR036291">
    <property type="entry name" value="NAD(P)-bd_dom_sf"/>
</dbReference>
<comment type="function">
    <text evidence="1">Catalyzes the reduction of fatty acyl-CoA to fatty alcohols.</text>
</comment>
<sequence length="162" mass="18781">MTELMDNELIEIRKEEKSEILNFFDDTSVFITGTTGFLGRLILEKLLRACKGIKRIYVLIRAKKGKSIQQRYEDLFDLVIYDGLKRKDPRIFDKVVLIEGDCILPNMGMSEQNQQIILNDVNCVFHCAAIVRFDETLRAYAYANVRATRDLLLLAKSMRNLK</sequence>
<dbReference type="AlphaFoldDB" id="A0A8K0G823"/>
<keyword evidence="4" id="KW-1185">Reference proteome</keyword>
<dbReference type="Proteomes" id="UP000801492">
    <property type="component" value="Unassembled WGS sequence"/>
</dbReference>
<dbReference type="PANTHER" id="PTHR11011">
    <property type="entry name" value="MALE STERILITY PROTEIN 2-RELATED"/>
    <property type="match status" value="1"/>
</dbReference>